<accession>A0A937RGP1</accession>
<reference evidence="9" key="1">
    <citation type="submission" date="2020-12" db="EMBL/GenBank/DDBJ databases">
        <title>Genomic characterization of non-nitrogen-fixing Frankia strains.</title>
        <authorList>
            <person name="Carlos-Shanley C."/>
            <person name="Guerra T."/>
            <person name="Hahn D."/>
        </authorList>
    </citation>
    <scope>NUCLEOTIDE SEQUENCE</scope>
    <source>
        <strain evidence="9">CN6</strain>
    </source>
</reference>
<dbReference type="PROSITE" id="PS00138">
    <property type="entry name" value="SUBTILASE_SER"/>
    <property type="match status" value="1"/>
</dbReference>
<dbReference type="InterPro" id="IPR000209">
    <property type="entry name" value="Peptidase_S8/S53_dom"/>
</dbReference>
<dbReference type="PROSITE" id="PS00136">
    <property type="entry name" value="SUBTILASE_ASP"/>
    <property type="match status" value="1"/>
</dbReference>
<feature type="active site" description="Charge relay system" evidence="5 6">
    <location>
        <position position="220"/>
    </location>
</feature>
<dbReference type="AlphaFoldDB" id="A0A937RGP1"/>
<feature type="active site" description="Charge relay system" evidence="5 6">
    <location>
        <position position="188"/>
    </location>
</feature>
<dbReference type="GO" id="GO:0006508">
    <property type="term" value="P:proteolysis"/>
    <property type="evidence" value="ECO:0007669"/>
    <property type="project" value="UniProtKB-KW"/>
</dbReference>
<dbReference type="GO" id="GO:0004252">
    <property type="term" value="F:serine-type endopeptidase activity"/>
    <property type="evidence" value="ECO:0007669"/>
    <property type="project" value="UniProtKB-UniRule"/>
</dbReference>
<dbReference type="PANTHER" id="PTHR43399">
    <property type="entry name" value="SUBTILISIN-RELATED"/>
    <property type="match status" value="1"/>
</dbReference>
<dbReference type="PANTHER" id="PTHR43399:SF4">
    <property type="entry name" value="CELL WALL-ASSOCIATED PROTEASE"/>
    <property type="match status" value="1"/>
</dbReference>
<dbReference type="Proteomes" id="UP000604475">
    <property type="component" value="Unassembled WGS sequence"/>
</dbReference>
<dbReference type="InterPro" id="IPR015500">
    <property type="entry name" value="Peptidase_S8_subtilisin-rel"/>
</dbReference>
<evidence type="ECO:0000256" key="2">
    <source>
        <dbReference type="ARBA" id="ARBA00022670"/>
    </source>
</evidence>
<dbReference type="CDD" id="cd07480">
    <property type="entry name" value="Peptidases_S8_12"/>
    <property type="match status" value="1"/>
</dbReference>
<organism evidence="9 10">
    <name type="scientific">Frankia nepalensis</name>
    <dbReference type="NCBI Taxonomy" id="1836974"/>
    <lineage>
        <taxon>Bacteria</taxon>
        <taxon>Bacillati</taxon>
        <taxon>Actinomycetota</taxon>
        <taxon>Actinomycetes</taxon>
        <taxon>Frankiales</taxon>
        <taxon>Frankiaceae</taxon>
        <taxon>Frankia</taxon>
    </lineage>
</organism>
<protein>
    <submittedName>
        <fullName evidence="9">S8 family serine peptidase</fullName>
    </submittedName>
</protein>
<comment type="similarity">
    <text evidence="1 6 7">Belongs to the peptidase S8 family.</text>
</comment>
<evidence type="ECO:0000313" key="9">
    <source>
        <dbReference type="EMBL" id="MBL7629757.1"/>
    </source>
</evidence>
<comment type="caution">
    <text evidence="9">The sequence shown here is derived from an EMBL/GenBank/DDBJ whole genome shotgun (WGS) entry which is preliminary data.</text>
</comment>
<evidence type="ECO:0000256" key="7">
    <source>
        <dbReference type="RuleBase" id="RU003355"/>
    </source>
</evidence>
<keyword evidence="4 6" id="KW-0720">Serine protease</keyword>
<evidence type="ECO:0000256" key="3">
    <source>
        <dbReference type="ARBA" id="ARBA00022801"/>
    </source>
</evidence>
<dbReference type="PROSITE" id="PS51892">
    <property type="entry name" value="SUBTILASE"/>
    <property type="match status" value="1"/>
</dbReference>
<evidence type="ECO:0000259" key="8">
    <source>
        <dbReference type="Pfam" id="PF00082"/>
    </source>
</evidence>
<dbReference type="PRINTS" id="PR00723">
    <property type="entry name" value="SUBTILISIN"/>
</dbReference>
<dbReference type="InterPro" id="IPR023827">
    <property type="entry name" value="Peptidase_S8_Asp-AS"/>
</dbReference>
<evidence type="ECO:0000256" key="5">
    <source>
        <dbReference type="PIRSR" id="PIRSR615500-1"/>
    </source>
</evidence>
<keyword evidence="10" id="KW-1185">Reference proteome</keyword>
<dbReference type="RefSeq" id="WP_203001363.1">
    <property type="nucleotide sequence ID" value="NZ_JADWYU010000138.1"/>
</dbReference>
<dbReference type="InterPro" id="IPR051048">
    <property type="entry name" value="Peptidase_S8/S53_subtilisin"/>
</dbReference>
<gene>
    <name evidence="9" type="ORF">I7412_21800</name>
</gene>
<dbReference type="SUPFAM" id="SSF52743">
    <property type="entry name" value="Subtilisin-like"/>
    <property type="match status" value="1"/>
</dbReference>
<sequence>MSRPFFGSDPREPRTETTGRYLVLLDQGEKQAGIAAVQRATDTRIADAHDLPAGTSVPPSGADGLMFPELGVAVVEVPPEGAAGLLAVAHESSAVHVVEAERVVYATTAAPSTESQFYLRGYRDAVNALVEGIVDGVTEKPNGRAEHGAPNGMGTRVWDESQSTWGLQATAVIDSIYSGRGVKVAVLDTGFDLKHPDFADRRLVTQSFVPGQDVQDVVGHGTHCVGTACGPRQPGVAPRYGVAYNADIFVGKVLDNTGRGTDTQILAGISWAVRNGCHIVSMSLGAPTVIGQSPSAVFENAARRALDQGTLVIAAAGNESRRQDGSIQPVGHPANCPSILAVAAVDENLDVALFSCGGVNPNGGEVNVAAPGVRVHSTWPMPSRYKAIMGTSMATPHVAGIAALLVEAKPGISATDLADLLATTAKRLPLPARDVGTGLVQAP</sequence>
<evidence type="ECO:0000256" key="4">
    <source>
        <dbReference type="ARBA" id="ARBA00022825"/>
    </source>
</evidence>
<feature type="domain" description="Peptidase S8/S53" evidence="8">
    <location>
        <begin position="179"/>
        <end position="434"/>
    </location>
</feature>
<feature type="active site" description="Charge relay system" evidence="5 6">
    <location>
        <position position="392"/>
    </location>
</feature>
<dbReference type="EMBL" id="JAEACQ010000236">
    <property type="protein sequence ID" value="MBL7629757.1"/>
    <property type="molecule type" value="Genomic_DNA"/>
</dbReference>
<evidence type="ECO:0000256" key="1">
    <source>
        <dbReference type="ARBA" id="ARBA00011073"/>
    </source>
</evidence>
<dbReference type="InterPro" id="IPR036852">
    <property type="entry name" value="Peptidase_S8/S53_dom_sf"/>
</dbReference>
<name>A0A937RGP1_9ACTN</name>
<keyword evidence="2 6" id="KW-0645">Protease</keyword>
<dbReference type="InterPro" id="IPR023828">
    <property type="entry name" value="Peptidase_S8_Ser-AS"/>
</dbReference>
<evidence type="ECO:0000313" key="10">
    <source>
        <dbReference type="Proteomes" id="UP000604475"/>
    </source>
</evidence>
<evidence type="ECO:0000256" key="6">
    <source>
        <dbReference type="PROSITE-ProRule" id="PRU01240"/>
    </source>
</evidence>
<dbReference type="Gene3D" id="3.40.50.200">
    <property type="entry name" value="Peptidase S8/S53 domain"/>
    <property type="match status" value="1"/>
</dbReference>
<proteinExistence type="inferred from homology"/>
<keyword evidence="3 6" id="KW-0378">Hydrolase</keyword>
<dbReference type="Pfam" id="PF00082">
    <property type="entry name" value="Peptidase_S8"/>
    <property type="match status" value="1"/>
</dbReference>